<dbReference type="KEGG" id="mmt:Metme_0976"/>
<keyword evidence="3" id="KW-1185">Reference proteome</keyword>
<evidence type="ECO:0000313" key="3">
    <source>
        <dbReference type="Proteomes" id="UP000008888"/>
    </source>
</evidence>
<name>G0A7C0_METMM</name>
<protein>
    <recommendedName>
        <fullName evidence="4">PEP-CTERM sorting domain-containing protein</fullName>
    </recommendedName>
</protein>
<reference evidence="3" key="3">
    <citation type="submission" date="2011-05" db="EMBL/GenBank/DDBJ databases">
        <title>Complete sequence of Methylomonas methanica MC09.</title>
        <authorList>
            <consortium name="US DOE Joint Genome Institute"/>
            <person name="Lucas S."/>
            <person name="Han J."/>
            <person name="Lapidus A."/>
            <person name="Cheng J.-F."/>
            <person name="Goodwin L."/>
            <person name="Pitluck S."/>
            <person name="Peters L."/>
            <person name="Mikhailova N."/>
            <person name="Teshima H."/>
            <person name="Han C."/>
            <person name="Tapia R."/>
            <person name="Land M."/>
            <person name="Hauser L."/>
            <person name="Kyrpides N."/>
            <person name="Ivanova N."/>
            <person name="Pagani I."/>
            <person name="Stein L."/>
            <person name="Woyke T."/>
        </authorList>
    </citation>
    <scope>NUCLEOTIDE SEQUENCE [LARGE SCALE GENOMIC DNA]</scope>
    <source>
        <strain evidence="3">MC09</strain>
    </source>
</reference>
<accession>G0A7C0</accession>
<proteinExistence type="predicted"/>
<evidence type="ECO:0000256" key="1">
    <source>
        <dbReference type="SAM" id="SignalP"/>
    </source>
</evidence>
<dbReference type="Proteomes" id="UP000008888">
    <property type="component" value="Chromosome"/>
</dbReference>
<keyword evidence="1" id="KW-0732">Signal</keyword>
<gene>
    <name evidence="2" type="ordered locus">Metme_0976</name>
</gene>
<dbReference type="EMBL" id="CP002738">
    <property type="protein sequence ID" value="AEF99413.1"/>
    <property type="molecule type" value="Genomic_DNA"/>
</dbReference>
<dbReference type="OrthoDB" id="5567722at2"/>
<feature type="chain" id="PRO_5003396615" description="PEP-CTERM sorting domain-containing protein" evidence="1">
    <location>
        <begin position="23"/>
        <end position="276"/>
    </location>
</feature>
<dbReference type="AlphaFoldDB" id="G0A7C0"/>
<reference evidence="2 3" key="1">
    <citation type="journal article" date="2011" name="J. Bacteriol.">
        <title>Complete Genome Sequence of the Aerobic Marine Methanotroph Methylomonas methanica MC09.</title>
        <authorList>
            <person name="Boden R."/>
            <person name="Cunliffe M."/>
            <person name="Scanlan J."/>
            <person name="Moussard H."/>
            <person name="Kits K.D."/>
            <person name="Klotz M.G."/>
            <person name="Jetten M.S."/>
            <person name="Vuilleumier S."/>
            <person name="Han J."/>
            <person name="Peters L."/>
            <person name="Mikhailova N."/>
            <person name="Teshima H."/>
            <person name="Tapia R."/>
            <person name="Kyrpides N."/>
            <person name="Ivanova N."/>
            <person name="Pagani I."/>
            <person name="Cheng J.F."/>
            <person name="Goodwin L."/>
            <person name="Han C."/>
            <person name="Hauser L."/>
            <person name="Land M.L."/>
            <person name="Lapidus A."/>
            <person name="Lucas S."/>
            <person name="Pitluck S."/>
            <person name="Woyke T."/>
            <person name="Stein L."/>
            <person name="Murrell J.C."/>
        </authorList>
    </citation>
    <scope>NUCLEOTIDE SEQUENCE [LARGE SCALE GENOMIC DNA]</scope>
    <source>
        <strain evidence="2 3">MC09</strain>
    </source>
</reference>
<sequence length="276" mass="29420">MIQVKTTAILLFSCLMATNVSAAIEQKIIFSYDPDLNIPFNSIQDSDNISGATPADINRALLAGISGNGFNALGSVGEFGSYGLSGQLFGSGELRAQVYIRADVDAPAFGIPRTTDANFIIDGGSFQLLADPNSSIRFVLTLLADNRSIFQSGFDIIGDSTFVNPSVNFFGTDIGAVQDPLNPWKIDVPFSFQSASLGVINPGQSVEFVYQLDIIATAVGNEGISFKFEDPLSITPPLVDVNGLRPTISSVPLPASVWLFGSSLISLLMGRVRRKN</sequence>
<evidence type="ECO:0000313" key="2">
    <source>
        <dbReference type="EMBL" id="AEF99413.1"/>
    </source>
</evidence>
<feature type="signal peptide" evidence="1">
    <location>
        <begin position="1"/>
        <end position="22"/>
    </location>
</feature>
<dbReference type="RefSeq" id="WP_013817680.1">
    <property type="nucleotide sequence ID" value="NC_015572.1"/>
</dbReference>
<organism evidence="2 3">
    <name type="scientific">Methylomonas methanica (strain DSM 25384 / MC09)</name>
    <dbReference type="NCBI Taxonomy" id="857087"/>
    <lineage>
        <taxon>Bacteria</taxon>
        <taxon>Pseudomonadati</taxon>
        <taxon>Pseudomonadota</taxon>
        <taxon>Gammaproteobacteria</taxon>
        <taxon>Methylococcales</taxon>
        <taxon>Methylococcaceae</taxon>
        <taxon>Methylomonas</taxon>
    </lineage>
</organism>
<dbReference type="HOGENOM" id="CLU_1007653_0_0_6"/>
<evidence type="ECO:0008006" key="4">
    <source>
        <dbReference type="Google" id="ProtNLM"/>
    </source>
</evidence>
<reference key="2">
    <citation type="submission" date="2011-05" db="EMBL/GenBank/DDBJ databases">
        <title>Complete genome sequence of the aerobic marine methanotroph Methylomonas methanica MC09.</title>
        <authorList>
            <person name="Boden R."/>
            <person name="Cunliffe M."/>
            <person name="Scanlan J."/>
            <person name="Moussard H."/>
            <person name="Kits K.D."/>
            <person name="Klotz M."/>
            <person name="Jetten M."/>
            <person name="Vuilleumier S."/>
            <person name="Han J."/>
            <person name="Peters L."/>
            <person name="Mikhailova N."/>
            <person name="Teshima H."/>
            <person name="Tapia R."/>
            <person name="Kyrpides N."/>
            <person name="Ivanova N."/>
            <person name="Pagani I."/>
            <person name="Cheng J.-F."/>
            <person name="Goodwin L."/>
            <person name="Han C."/>
            <person name="Hauser L."/>
            <person name="Land M."/>
            <person name="Lapidus A."/>
            <person name="Lucas S."/>
            <person name="Pitluck S."/>
            <person name="Woyke T."/>
            <person name="Stein L.Y."/>
            <person name="Murrell C."/>
        </authorList>
    </citation>
    <scope>NUCLEOTIDE SEQUENCE</scope>
    <source>
        <strain>MC09</strain>
    </source>
</reference>